<dbReference type="Proteomes" id="UP000694416">
    <property type="component" value="Unplaced"/>
</dbReference>
<dbReference type="InterPro" id="IPR009048">
    <property type="entry name" value="A-macroglobulin_rcpt-bd"/>
</dbReference>
<dbReference type="Ensembl" id="ENSPTET00000013575.1">
    <property type="protein sequence ID" value="ENSPTEP00000008919.1"/>
    <property type="gene ID" value="ENSPTEG00000010094.1"/>
</dbReference>
<dbReference type="Pfam" id="PF17791">
    <property type="entry name" value="MG3"/>
    <property type="match status" value="1"/>
</dbReference>
<dbReference type="CDD" id="cd02897">
    <property type="entry name" value="A2M_2"/>
    <property type="match status" value="1"/>
</dbReference>
<dbReference type="Pfam" id="PF07703">
    <property type="entry name" value="A2M_BRD"/>
    <property type="match status" value="1"/>
</dbReference>
<dbReference type="InterPro" id="IPR011625">
    <property type="entry name" value="A2M_N_BRD"/>
</dbReference>
<reference evidence="14" key="1">
    <citation type="submission" date="2025-08" db="UniProtKB">
        <authorList>
            <consortium name="Ensembl"/>
        </authorList>
    </citation>
    <scope>IDENTIFICATION</scope>
</reference>
<dbReference type="InterPro" id="IPR041555">
    <property type="entry name" value="MG3"/>
</dbReference>
<evidence type="ECO:0000313" key="15">
    <source>
        <dbReference type="Proteomes" id="UP000694416"/>
    </source>
</evidence>
<dbReference type="PANTHER" id="PTHR11412">
    <property type="entry name" value="MACROGLOBULIN / COMPLEMENT"/>
    <property type="match status" value="1"/>
</dbReference>
<evidence type="ECO:0000313" key="14">
    <source>
        <dbReference type="Ensembl" id="ENSPTEP00000008919.1"/>
    </source>
</evidence>
<dbReference type="InterPro" id="IPR047565">
    <property type="entry name" value="Alpha-macroglob_thiol-ester_cl"/>
</dbReference>
<dbReference type="InterPro" id="IPR021854">
    <property type="entry name" value="WASH1_WAHD"/>
</dbReference>
<dbReference type="SUPFAM" id="SSF48239">
    <property type="entry name" value="Terpenoid cyclases/Protein prenyltransferases"/>
    <property type="match status" value="1"/>
</dbReference>
<keyword evidence="8" id="KW-1015">Disulfide bond</keyword>
<evidence type="ECO:0000256" key="6">
    <source>
        <dbReference type="ARBA" id="ARBA00022900"/>
    </source>
</evidence>
<dbReference type="Gene3D" id="2.60.40.10">
    <property type="entry name" value="Immunoglobulins"/>
    <property type="match status" value="2"/>
</dbReference>
<dbReference type="SUPFAM" id="SSF81296">
    <property type="entry name" value="E set domains"/>
    <property type="match status" value="1"/>
</dbReference>
<accession>A0A8C9GSF8</accession>
<feature type="domain" description="Alpha-macroglobulin receptor-binding" evidence="13">
    <location>
        <begin position="1392"/>
        <end position="1479"/>
    </location>
</feature>
<organism evidence="14 15">
    <name type="scientific">Piliocolobus tephrosceles</name>
    <name type="common">Ugandan red Colobus</name>
    <dbReference type="NCBI Taxonomy" id="591936"/>
    <lineage>
        <taxon>Eukaryota</taxon>
        <taxon>Metazoa</taxon>
        <taxon>Chordata</taxon>
        <taxon>Craniata</taxon>
        <taxon>Vertebrata</taxon>
        <taxon>Euteleostomi</taxon>
        <taxon>Mammalia</taxon>
        <taxon>Eutheria</taxon>
        <taxon>Euarchontoglires</taxon>
        <taxon>Primates</taxon>
        <taxon>Haplorrhini</taxon>
        <taxon>Catarrhini</taxon>
        <taxon>Cercopithecidae</taxon>
        <taxon>Colobinae</taxon>
        <taxon>Piliocolobus</taxon>
    </lineage>
</organism>
<name>A0A8C9GSF8_9PRIM</name>
<dbReference type="Gene3D" id="6.20.50.160">
    <property type="match status" value="1"/>
</dbReference>
<keyword evidence="4" id="KW-0646">Protease inhibitor</keyword>
<dbReference type="GeneID" id="111526591"/>
<dbReference type="RefSeq" id="XP_023048109.1">
    <property type="nucleotide sequence ID" value="XM_023192341.2"/>
</dbReference>
<evidence type="ECO:0000259" key="13">
    <source>
        <dbReference type="SMART" id="SM01361"/>
    </source>
</evidence>
<dbReference type="SMART" id="SM01360">
    <property type="entry name" value="A2M"/>
    <property type="match status" value="1"/>
</dbReference>
<keyword evidence="5" id="KW-0732">Signal</keyword>
<evidence type="ECO:0000259" key="12">
    <source>
        <dbReference type="SMART" id="SM01360"/>
    </source>
</evidence>
<dbReference type="Gene3D" id="2.60.120.1540">
    <property type="match status" value="1"/>
</dbReference>
<keyword evidence="9" id="KW-0325">Glycoprotein</keyword>
<dbReference type="Gene3D" id="2.60.40.1930">
    <property type="match status" value="2"/>
</dbReference>
<dbReference type="FunFam" id="2.60.40.1930:FF:000001">
    <property type="entry name" value="CD109 isoform 3"/>
    <property type="match status" value="1"/>
</dbReference>
<evidence type="ECO:0000256" key="5">
    <source>
        <dbReference type="ARBA" id="ARBA00022729"/>
    </source>
</evidence>
<dbReference type="InterPro" id="IPR050473">
    <property type="entry name" value="A2M/Complement_sys"/>
</dbReference>
<dbReference type="PROSITE" id="PS00477">
    <property type="entry name" value="ALPHA_2_MACROGLOBULIN"/>
    <property type="match status" value="1"/>
</dbReference>
<dbReference type="GO" id="GO:0004867">
    <property type="term" value="F:serine-type endopeptidase inhibitor activity"/>
    <property type="evidence" value="ECO:0007669"/>
    <property type="project" value="UniProtKB-KW"/>
</dbReference>
<dbReference type="InterPro" id="IPR036595">
    <property type="entry name" value="A-macroglobulin_rcpt-bd_sf"/>
</dbReference>
<dbReference type="InterPro" id="IPR001599">
    <property type="entry name" value="Macroglobln_a2"/>
</dbReference>
<comment type="subcellular location">
    <subcellularLocation>
        <location evidence="1">Secreted</location>
    </subcellularLocation>
</comment>
<dbReference type="Pfam" id="PF07678">
    <property type="entry name" value="TED_complement"/>
    <property type="match status" value="1"/>
</dbReference>
<gene>
    <name evidence="14" type="primary">LOC111526591</name>
</gene>
<dbReference type="InterPro" id="IPR008930">
    <property type="entry name" value="Terpenoid_cyclase/PrenylTrfase"/>
</dbReference>
<feature type="domain" description="Alpha-2-macroglobulin bait region" evidence="11">
    <location>
        <begin position="492"/>
        <end position="641"/>
    </location>
</feature>
<keyword evidence="7" id="KW-0882">Thioester bond</keyword>
<keyword evidence="15" id="KW-1185">Reference proteome</keyword>
<dbReference type="SMART" id="SM01361">
    <property type="entry name" value="A2M_recep"/>
    <property type="match status" value="1"/>
</dbReference>
<keyword evidence="10" id="KW-0082">Bait region</keyword>
<evidence type="ECO:0000259" key="11">
    <source>
        <dbReference type="SMART" id="SM01359"/>
    </source>
</evidence>
<dbReference type="SUPFAM" id="SSF49410">
    <property type="entry name" value="Alpha-macroglobulin receptor domain"/>
    <property type="match status" value="1"/>
</dbReference>
<dbReference type="Pfam" id="PF01835">
    <property type="entry name" value="MG2"/>
    <property type="match status" value="1"/>
</dbReference>
<dbReference type="PANTHER" id="PTHR11412:SF173">
    <property type="entry name" value="OVOSTATIN"/>
    <property type="match status" value="1"/>
</dbReference>
<dbReference type="Gene3D" id="2.60.40.1940">
    <property type="match status" value="1"/>
</dbReference>
<dbReference type="InterPro" id="IPR019742">
    <property type="entry name" value="MacrogloblnA2_CS"/>
</dbReference>
<dbReference type="Gene3D" id="1.50.10.20">
    <property type="match status" value="1"/>
</dbReference>
<keyword evidence="3" id="KW-0964">Secreted</keyword>
<evidence type="ECO:0000256" key="8">
    <source>
        <dbReference type="ARBA" id="ARBA00023157"/>
    </source>
</evidence>
<evidence type="ECO:0000256" key="9">
    <source>
        <dbReference type="ARBA" id="ARBA00023180"/>
    </source>
</evidence>
<evidence type="ECO:0000256" key="7">
    <source>
        <dbReference type="ARBA" id="ARBA00022966"/>
    </source>
</evidence>
<evidence type="ECO:0000256" key="10">
    <source>
        <dbReference type="ARBA" id="ARBA00023248"/>
    </source>
</evidence>
<dbReference type="SMART" id="SM01419">
    <property type="entry name" value="Thiol-ester_cl"/>
    <property type="match status" value="1"/>
</dbReference>
<dbReference type="KEGG" id="pteh:111526591"/>
<evidence type="ECO:0000256" key="2">
    <source>
        <dbReference type="ARBA" id="ARBA00010952"/>
    </source>
</evidence>
<evidence type="ECO:0000256" key="3">
    <source>
        <dbReference type="ARBA" id="ARBA00022525"/>
    </source>
</evidence>
<dbReference type="FunFam" id="1.50.10.20:FF:000001">
    <property type="entry name" value="CD109 isoform 1"/>
    <property type="match status" value="1"/>
</dbReference>
<reference evidence="14" key="2">
    <citation type="submission" date="2025-09" db="UniProtKB">
        <authorList>
            <consortium name="Ensembl"/>
        </authorList>
    </citation>
    <scope>IDENTIFICATION</scope>
</reference>
<dbReference type="Pfam" id="PF17789">
    <property type="entry name" value="MG4"/>
    <property type="match status" value="1"/>
</dbReference>
<keyword evidence="6" id="KW-0722">Serine protease inhibitor</keyword>
<dbReference type="InterPro" id="IPR040839">
    <property type="entry name" value="MG4"/>
</dbReference>
<protein>
    <submittedName>
        <fullName evidence="14">Ovostatin-like</fullName>
    </submittedName>
</protein>
<proteinExistence type="inferred from homology"/>
<comment type="similarity">
    <text evidence="2">Belongs to the protease inhibitor I39 (alpha-2-macroglobulin) family.</text>
</comment>
<dbReference type="InterPro" id="IPR041813">
    <property type="entry name" value="A2M_TED"/>
</dbReference>
<dbReference type="InterPro" id="IPR011626">
    <property type="entry name" value="Alpha-macroglobulin_TED"/>
</dbReference>
<dbReference type="Pfam" id="PF00207">
    <property type="entry name" value="A2M"/>
    <property type="match status" value="1"/>
</dbReference>
<dbReference type="Pfam" id="PF07677">
    <property type="entry name" value="A2M_recep"/>
    <property type="match status" value="1"/>
</dbReference>
<dbReference type="InterPro" id="IPR014756">
    <property type="entry name" value="Ig_E-set"/>
</dbReference>
<dbReference type="InterPro" id="IPR013783">
    <property type="entry name" value="Ig-like_fold"/>
</dbReference>
<dbReference type="Gene3D" id="2.20.130.20">
    <property type="match status" value="1"/>
</dbReference>
<dbReference type="Pfam" id="PF11945">
    <property type="entry name" value="WASH_WAHD"/>
    <property type="match status" value="1"/>
</dbReference>
<dbReference type="GO" id="GO:0005615">
    <property type="term" value="C:extracellular space"/>
    <property type="evidence" value="ECO:0007669"/>
    <property type="project" value="InterPro"/>
</dbReference>
<evidence type="ECO:0000256" key="4">
    <source>
        <dbReference type="ARBA" id="ARBA00022690"/>
    </source>
</evidence>
<dbReference type="InterPro" id="IPR002890">
    <property type="entry name" value="MG2"/>
</dbReference>
<feature type="domain" description="Alpha-2-macroglobulin" evidence="12">
    <location>
        <begin position="764"/>
        <end position="854"/>
    </location>
</feature>
<sequence length="1493" mass="168246">MGASYATSFPGMTDTMTPARTQHFLAAQTYALPFIPPDLQEEEAVQQVADALQCLQKVSGDILSRQYVLLIPSVLQEGSLDKACAQLFNLTESVVLTVSLNYGEVQTKMFEENVTGENFFKCINFEVPQARSDPLAFITFSAKGATLNLGERRSVAIRSRENVVFVQTDKPIYKPGQKVMFRVVSLDDHLKPVDEMYPVITLQDPEGNRIQQWVNKESVGGILQLSFQLISEPILGWYRITVEMLNEKKTYHSFSVEEYVLPKFQMTVDAPENILVVDSEFKVNVCALYTYGEPVDGKVQLSVCRESTAYHSCGRLISSLCKNFTIQLGKDGCVSKFINTEAFELNREGYWSFLEVHALVTEDGTGVQLTGSKYIHIDSSVVKISFENMDMSYKQGLPYFGQIKLLNPDNSPIPNEVVQLHLKDKVVGNYTTDVKGIAQFFLDTSMFTYPNITLKAAYKANENCEAHGWVLPQYPQPEYFAYRFYSKTNSFLKIVQEMEELRCNQQKRVLVHYILNMEDFEDKTYTANFNYLVISKGVIVLHGQQKIEINENGRKGIFSISIDVSPELAPSVDMLVYSLHPGGEMVTDSTQFRIEKCFKHQVNLNFSEEKSLPGSNVNLQVSAASNSLCALWAVDQSVLLLRSYGQLSAQSVYSQLYSRELYGYYFRGLNLEDGLKVPCLKDEHILYNGIYYTPAWADFGKDAYDLVKAMGLKIFTNSHLRKPVLCKDSNHLDYTDYISLEGYTGSDLKSKFHGETLRKSFPETWVWNLITTDSSGAANLRLTVPDTITQWKASGFCMNDKAGFGLSPTVSMTAFQPFFVDLTLPYSVVRGEAFTLKANVFNYLKSCIQVNTVLKASSVYQARLLSTEHENICICGNEKKSFTWLVTPQTLGTVNLTVTAETLQNSGCGNGSSTAPDIGWRDTLIKPLLVEPEGIEKEMTQGSLICTNGSTVSQPVVLTLPDNLVKDSPRAYWSVLGDILGSAMQNLQNLLHLPFGCGEQNMALFTPNIYILDYLSQTQQLTEEIKSKAIGYLTTGYQRQLSYKHFDGSYSTFGHKDEHGHTWLTAFVYKSFAQAKRYIYIDDKVQSQTLIWLLNIQKPDGCFLNFGKVFNNALKGKEDNEISLTAYVISALLEAGHPVLYMAIQKGLQCLETVSRERAMTTYEQALLAYTYSLVGYEDKREFFFNELNKKAKRVGGSVFWELEERLSMEGSSSFYYPQASSADIEMTCYGLLALLFKPRLTSEELSYASQIVHWVAKQQNSRGGFFSTKDTIVALQALTLFQRLTFSKNRQNSVQIFSDQGFNTAFQVNDKNRLLLQQIPLPTTKGKYMVEVNGNGCVYVQSTLRYNILLPKKSSGFSLSVNTANAFCRGLFDAKFDLVVSASYYGKRNSSNMAIIDVKMLSGFVPDRSSVKKLQEDGKVQRVEIKTTHVFFYLENVTQKEIQFSFSIKQDALVSNIKPASVQLYDYYETDEFALAEYSTPCGQMSFETSSF</sequence>
<dbReference type="SMART" id="SM01359">
    <property type="entry name" value="A2M_N_2"/>
    <property type="match status" value="1"/>
</dbReference>
<evidence type="ECO:0000256" key="1">
    <source>
        <dbReference type="ARBA" id="ARBA00004613"/>
    </source>
</evidence>
<dbReference type="Gene3D" id="2.60.40.690">
    <property type="entry name" value="Alpha-macroglobulin, receptor-binding domain"/>
    <property type="match status" value="1"/>
</dbReference>